<gene>
    <name evidence="2" type="ORF">C2845_PM03G22770</name>
</gene>
<dbReference type="Pfam" id="PF23635">
    <property type="entry name" value="Beta-prop_AT5G49610-like"/>
    <property type="match status" value="1"/>
</dbReference>
<protein>
    <recommendedName>
        <fullName evidence="1">F-box protein AT5G49610-like beta-propeller domain-containing protein</fullName>
    </recommendedName>
</protein>
<evidence type="ECO:0000313" key="2">
    <source>
        <dbReference type="EMBL" id="RLN34608.1"/>
    </source>
</evidence>
<dbReference type="Proteomes" id="UP000275267">
    <property type="component" value="Unassembled WGS sequence"/>
</dbReference>
<dbReference type="InterPro" id="IPR056594">
    <property type="entry name" value="AT5G49610-like_b-prop"/>
</dbReference>
<dbReference type="EMBL" id="PQIB02000002">
    <property type="protein sequence ID" value="RLN34608.1"/>
    <property type="molecule type" value="Genomic_DNA"/>
</dbReference>
<accession>A0A3L6TAQ9</accession>
<feature type="domain" description="F-box protein AT5G49610-like beta-propeller" evidence="1">
    <location>
        <begin position="15"/>
        <end position="161"/>
    </location>
</feature>
<proteinExistence type="predicted"/>
<organism evidence="2 3">
    <name type="scientific">Panicum miliaceum</name>
    <name type="common">Proso millet</name>
    <name type="synonym">Broomcorn millet</name>
    <dbReference type="NCBI Taxonomy" id="4540"/>
    <lineage>
        <taxon>Eukaryota</taxon>
        <taxon>Viridiplantae</taxon>
        <taxon>Streptophyta</taxon>
        <taxon>Embryophyta</taxon>
        <taxon>Tracheophyta</taxon>
        <taxon>Spermatophyta</taxon>
        <taxon>Magnoliopsida</taxon>
        <taxon>Liliopsida</taxon>
        <taxon>Poales</taxon>
        <taxon>Poaceae</taxon>
        <taxon>PACMAD clade</taxon>
        <taxon>Panicoideae</taxon>
        <taxon>Panicodae</taxon>
        <taxon>Paniceae</taxon>
        <taxon>Panicinae</taxon>
        <taxon>Panicum</taxon>
        <taxon>Panicum sect. Panicum</taxon>
    </lineage>
</organism>
<evidence type="ECO:0000259" key="1">
    <source>
        <dbReference type="Pfam" id="PF23635"/>
    </source>
</evidence>
<dbReference type="PANTHER" id="PTHR32133">
    <property type="entry name" value="OS07G0120400 PROTEIN"/>
    <property type="match status" value="1"/>
</dbReference>
<keyword evidence="3" id="KW-1185">Reference proteome</keyword>
<name>A0A3L6TAQ9_PANMI</name>
<dbReference type="AlphaFoldDB" id="A0A3L6TAQ9"/>
<dbReference type="SUPFAM" id="SSF69322">
    <property type="entry name" value="Tricorn protease domain 2"/>
    <property type="match status" value="1"/>
</dbReference>
<dbReference type="OrthoDB" id="688395at2759"/>
<sequence>MRKSCDNLNLGVPSALVGDALYLALDLGFNLLMYNFATHQMSVINLPSTFCGRGIVLTTTEDGRLVCVKEDDCKLYLWSREAGPEDAVWTQSRVIKLENLIPIDALSTSPDVLGYVDSIAAFFADTDDGLSTIDLKSSQVKNVGKFSDSFNIYPYMSFWTPSIAKGLNW</sequence>
<reference evidence="3" key="1">
    <citation type="journal article" date="2019" name="Nat. Commun.">
        <title>The genome of broomcorn millet.</title>
        <authorList>
            <person name="Zou C."/>
            <person name="Miki D."/>
            <person name="Li D."/>
            <person name="Tang Q."/>
            <person name="Xiao L."/>
            <person name="Rajput S."/>
            <person name="Deng P."/>
            <person name="Jia W."/>
            <person name="Huang R."/>
            <person name="Zhang M."/>
            <person name="Sun Y."/>
            <person name="Hu J."/>
            <person name="Fu X."/>
            <person name="Schnable P.S."/>
            <person name="Li F."/>
            <person name="Zhang H."/>
            <person name="Feng B."/>
            <person name="Zhu X."/>
            <person name="Liu R."/>
            <person name="Schnable J.C."/>
            <person name="Zhu J.-K."/>
            <person name="Zhang H."/>
        </authorList>
    </citation>
    <scope>NUCLEOTIDE SEQUENCE [LARGE SCALE GENOMIC DNA]</scope>
</reference>
<evidence type="ECO:0000313" key="3">
    <source>
        <dbReference type="Proteomes" id="UP000275267"/>
    </source>
</evidence>
<dbReference type="PANTHER" id="PTHR32133:SF386">
    <property type="entry name" value="F-BOX DOMAIN-CONTAINING PROTEIN"/>
    <property type="match status" value="1"/>
</dbReference>
<comment type="caution">
    <text evidence="2">The sequence shown here is derived from an EMBL/GenBank/DDBJ whole genome shotgun (WGS) entry which is preliminary data.</text>
</comment>